<dbReference type="EMBL" id="CAJVPT010002445">
    <property type="protein sequence ID" value="CAG8481348.1"/>
    <property type="molecule type" value="Genomic_DNA"/>
</dbReference>
<keyword evidence="2" id="KW-1185">Reference proteome</keyword>
<dbReference type="Proteomes" id="UP000789525">
    <property type="component" value="Unassembled WGS sequence"/>
</dbReference>
<protein>
    <submittedName>
        <fullName evidence="1">14303_t:CDS:1</fullName>
    </submittedName>
</protein>
<reference evidence="1" key="1">
    <citation type="submission" date="2021-06" db="EMBL/GenBank/DDBJ databases">
        <authorList>
            <person name="Kallberg Y."/>
            <person name="Tangrot J."/>
            <person name="Rosling A."/>
        </authorList>
    </citation>
    <scope>NUCLEOTIDE SEQUENCE</scope>
    <source>
        <strain evidence="1">CL356</strain>
    </source>
</reference>
<accession>A0ACA9KN29</accession>
<name>A0ACA9KN29_9GLOM</name>
<sequence length="410" mass="47051">MGNVIGSYVFGASRGIKYLTLNYEIEHIENPMNISAYDRIENSLNHLRELKIKMKNFQDIGTSLEIFVITRCATHIRQITIDAHCRIDDEGFCLAISRLVSMQKNLCSLRLTERWADVATPLIYKAIQTQSESLTTLEFCEFRNLQALLELLSNCPNLETLFLTEHFSIQNAQEMYDSIDYLPPIHIKHLKAYNILFPKISDFTLMMQTLIQLSSKRLNTIMLQFSDSNIISDIGQFCPQITFLSLTITSNELHSLYSTLPLLTSLDYLHLVFAHIEGSIGYINDPVLPSDESLEKLARSFPSRLKYLAIYFGIPPYKRPIFDLPRSLAKILGNIKNPLEKLDIYNEMDLTLMCVIADYATEIGGLKKLGIVDGWRNEELFERVKDVIEVIGKAYVFGINYNKPFYINRS</sequence>
<proteinExistence type="predicted"/>
<evidence type="ECO:0000313" key="1">
    <source>
        <dbReference type="EMBL" id="CAG8481348.1"/>
    </source>
</evidence>
<organism evidence="1 2">
    <name type="scientific">Acaulospora colombiana</name>
    <dbReference type="NCBI Taxonomy" id="27376"/>
    <lineage>
        <taxon>Eukaryota</taxon>
        <taxon>Fungi</taxon>
        <taxon>Fungi incertae sedis</taxon>
        <taxon>Mucoromycota</taxon>
        <taxon>Glomeromycotina</taxon>
        <taxon>Glomeromycetes</taxon>
        <taxon>Diversisporales</taxon>
        <taxon>Acaulosporaceae</taxon>
        <taxon>Acaulospora</taxon>
    </lineage>
</organism>
<comment type="caution">
    <text evidence="1">The sequence shown here is derived from an EMBL/GenBank/DDBJ whole genome shotgun (WGS) entry which is preliminary data.</text>
</comment>
<gene>
    <name evidence="1" type="ORF">ACOLOM_LOCUS1999</name>
</gene>
<evidence type="ECO:0000313" key="2">
    <source>
        <dbReference type="Proteomes" id="UP000789525"/>
    </source>
</evidence>